<name>A0A731MXC5_SALET</name>
<dbReference type="InterPro" id="IPR008713">
    <property type="entry name" value="Phage_lambda_NinG"/>
</dbReference>
<accession>A0A731MXC5</accession>
<gene>
    <name evidence="2" type="ORF">G4D24_002722</name>
</gene>
<evidence type="ECO:0000256" key="1">
    <source>
        <dbReference type="SAM" id="MobiDB-lite"/>
    </source>
</evidence>
<evidence type="ECO:0000313" key="2">
    <source>
        <dbReference type="EMBL" id="HAE4633021.1"/>
    </source>
</evidence>
<organism evidence="2">
    <name type="scientific">Salmonella enterica subsp. enterica serovar Stanley</name>
    <dbReference type="NCBI Taxonomy" id="192953"/>
    <lineage>
        <taxon>Bacteria</taxon>
        <taxon>Pseudomonadati</taxon>
        <taxon>Pseudomonadota</taxon>
        <taxon>Gammaproteobacteria</taxon>
        <taxon>Enterobacterales</taxon>
        <taxon>Enterobacteriaceae</taxon>
        <taxon>Salmonella</taxon>
    </lineage>
</organism>
<dbReference type="EMBL" id="DAARZT010000004">
    <property type="protein sequence ID" value="HAE4633021.1"/>
    <property type="molecule type" value="Genomic_DNA"/>
</dbReference>
<reference evidence="2" key="1">
    <citation type="journal article" date="2018" name="Genome Biol.">
        <title>SKESA: strategic k-mer extension for scrupulous assemblies.</title>
        <authorList>
            <person name="Souvorov A."/>
            <person name="Agarwala R."/>
            <person name="Lipman D.J."/>
        </authorList>
    </citation>
    <scope>NUCLEOTIDE SEQUENCE</scope>
    <source>
        <strain evidence="2">13-7068</strain>
    </source>
</reference>
<sequence>MAKLPRRKCKVCREWFHPAYSNVVWCCPEHGAIYALELRAKEKIKAAARRIREKHQADKAERQRRQAKRESFKTKAQWDKEAQAAFNCYIRIRDEGKPCISCDAPLVGKSNFLTGSAIDASHYRSRGAASHLKFNVFNVFNVHSACTRCNRQLSGNAVEYRIRLIRRIGLERVERLESDNAPRRFDIPYLKRIKSIFTRKARALEKRRARRQEHAA</sequence>
<proteinExistence type="predicted"/>
<feature type="region of interest" description="Disordered" evidence="1">
    <location>
        <begin position="50"/>
        <end position="76"/>
    </location>
</feature>
<feature type="compositionally biased region" description="Basic and acidic residues" evidence="1">
    <location>
        <begin position="54"/>
        <end position="76"/>
    </location>
</feature>
<dbReference type="Pfam" id="PF05766">
    <property type="entry name" value="NinG"/>
    <property type="match status" value="1"/>
</dbReference>
<dbReference type="AlphaFoldDB" id="A0A731MXC5"/>
<protein>
    <recommendedName>
        <fullName evidence="3">Recombination protein NinG</fullName>
    </recommendedName>
</protein>
<reference evidence="2" key="2">
    <citation type="submission" date="2018-07" db="EMBL/GenBank/DDBJ databases">
        <authorList>
            <consortium name="NCBI Pathogen Detection Project"/>
        </authorList>
    </citation>
    <scope>NUCLEOTIDE SEQUENCE</scope>
    <source>
        <strain evidence="2">13-7068</strain>
    </source>
</reference>
<evidence type="ECO:0008006" key="3">
    <source>
        <dbReference type="Google" id="ProtNLM"/>
    </source>
</evidence>
<comment type="caution">
    <text evidence="2">The sequence shown here is derived from an EMBL/GenBank/DDBJ whole genome shotgun (WGS) entry which is preliminary data.</text>
</comment>